<dbReference type="GO" id="GO:0005506">
    <property type="term" value="F:iron ion binding"/>
    <property type="evidence" value="ECO:0007669"/>
    <property type="project" value="InterPro"/>
</dbReference>
<dbReference type="Proteomes" id="UP001142055">
    <property type="component" value="Chromosome 2"/>
</dbReference>
<evidence type="ECO:0000256" key="4">
    <source>
        <dbReference type="ARBA" id="ARBA00023136"/>
    </source>
</evidence>
<dbReference type="AlphaFoldDB" id="A0A9Q0RNB2"/>
<dbReference type="PANTHER" id="PTHR11863">
    <property type="entry name" value="STEROL DESATURASE"/>
    <property type="match status" value="1"/>
</dbReference>
<evidence type="ECO:0000256" key="2">
    <source>
        <dbReference type="ARBA" id="ARBA00022692"/>
    </source>
</evidence>
<feature type="transmembrane region" description="Helical" evidence="5">
    <location>
        <begin position="74"/>
        <end position="94"/>
    </location>
</feature>
<dbReference type="OMA" id="DMHHELF"/>
<evidence type="ECO:0000256" key="5">
    <source>
        <dbReference type="SAM" id="Phobius"/>
    </source>
</evidence>
<organism evidence="7 8">
    <name type="scientific">Blomia tropicalis</name>
    <name type="common">Mite</name>
    <dbReference type="NCBI Taxonomy" id="40697"/>
    <lineage>
        <taxon>Eukaryota</taxon>
        <taxon>Metazoa</taxon>
        <taxon>Ecdysozoa</taxon>
        <taxon>Arthropoda</taxon>
        <taxon>Chelicerata</taxon>
        <taxon>Arachnida</taxon>
        <taxon>Acari</taxon>
        <taxon>Acariformes</taxon>
        <taxon>Sarcoptiformes</taxon>
        <taxon>Astigmata</taxon>
        <taxon>Glycyphagoidea</taxon>
        <taxon>Echimyopodidae</taxon>
        <taxon>Blomia</taxon>
    </lineage>
</organism>
<evidence type="ECO:0000256" key="1">
    <source>
        <dbReference type="ARBA" id="ARBA00004370"/>
    </source>
</evidence>
<keyword evidence="3 5" id="KW-1133">Transmembrane helix</keyword>
<accession>A0A9Q0RNB2</accession>
<reference evidence="7" key="1">
    <citation type="submission" date="2022-12" db="EMBL/GenBank/DDBJ databases">
        <title>Genome assemblies of Blomia tropicalis.</title>
        <authorList>
            <person name="Cui Y."/>
        </authorList>
    </citation>
    <scope>NUCLEOTIDE SEQUENCE</scope>
    <source>
        <tissue evidence="7">Adult mites</tissue>
    </source>
</reference>
<keyword evidence="8" id="KW-1185">Reference proteome</keyword>
<feature type="transmembrane region" description="Helical" evidence="5">
    <location>
        <begin position="106"/>
        <end position="129"/>
    </location>
</feature>
<sequence length="318" mass="37940">MIQKIYQWIYIDCFNRSTLYFDTIGSLCLTIICYWTIGLAYTFVDLTERPQLIFRYRTQDKVVSWSDVIRTCKVVLFNQLVVTPIASVIFHYILEWRGIDSSLTIPSGWIILLHLILFTAIQEIAFYYLHRLLHHRWLYRTIHKMHHRWQAPIAIAAIYCHPSEHILGNLIPVLTGPFVLGSHRLTLLIWLIIIHFFTLNDHSGYHLPLFPSPEFHDYHHLKFNQNYGRMGLLDYLHGTSKQYFKSKQFKRHRVLFQLKPIREQELFELKQKNVLEIRQIRKSSYVNSNYPIQSMFKTLLEIIRKTSAQFFNVVSTSH</sequence>
<keyword evidence="4 5" id="KW-0472">Membrane</keyword>
<dbReference type="GO" id="GO:0008610">
    <property type="term" value="P:lipid biosynthetic process"/>
    <property type="evidence" value="ECO:0007669"/>
    <property type="project" value="InterPro"/>
</dbReference>
<dbReference type="Pfam" id="PF04116">
    <property type="entry name" value="FA_hydroxylase"/>
    <property type="match status" value="1"/>
</dbReference>
<comment type="subcellular location">
    <subcellularLocation>
        <location evidence="1">Membrane</location>
    </subcellularLocation>
</comment>
<dbReference type="GO" id="GO:0016491">
    <property type="term" value="F:oxidoreductase activity"/>
    <property type="evidence" value="ECO:0007669"/>
    <property type="project" value="InterPro"/>
</dbReference>
<gene>
    <name evidence="7" type="ORF">RDWZM_006363</name>
</gene>
<evidence type="ECO:0000256" key="3">
    <source>
        <dbReference type="ARBA" id="ARBA00022989"/>
    </source>
</evidence>
<evidence type="ECO:0000313" key="7">
    <source>
        <dbReference type="EMBL" id="KAJ6220551.1"/>
    </source>
</evidence>
<proteinExistence type="predicted"/>
<feature type="transmembrane region" description="Helical" evidence="5">
    <location>
        <begin position="24"/>
        <end position="44"/>
    </location>
</feature>
<comment type="caution">
    <text evidence="7">The sequence shown here is derived from an EMBL/GenBank/DDBJ whole genome shotgun (WGS) entry which is preliminary data.</text>
</comment>
<keyword evidence="2 5" id="KW-0812">Transmembrane</keyword>
<dbReference type="GO" id="GO:0016020">
    <property type="term" value="C:membrane"/>
    <property type="evidence" value="ECO:0007669"/>
    <property type="project" value="UniProtKB-SubCell"/>
</dbReference>
<dbReference type="InterPro" id="IPR006694">
    <property type="entry name" value="Fatty_acid_hydroxylase"/>
</dbReference>
<feature type="domain" description="Fatty acid hydroxylase" evidence="6">
    <location>
        <begin position="116"/>
        <end position="239"/>
    </location>
</feature>
<name>A0A9Q0RNB2_BLOTA</name>
<evidence type="ECO:0000259" key="6">
    <source>
        <dbReference type="Pfam" id="PF04116"/>
    </source>
</evidence>
<evidence type="ECO:0000313" key="8">
    <source>
        <dbReference type="Proteomes" id="UP001142055"/>
    </source>
</evidence>
<dbReference type="OrthoDB" id="6480479at2759"/>
<protein>
    <recommendedName>
        <fullName evidence="6">Fatty acid hydroxylase domain-containing protein</fullName>
    </recommendedName>
</protein>
<dbReference type="EMBL" id="JAPWDV010000002">
    <property type="protein sequence ID" value="KAJ6220551.1"/>
    <property type="molecule type" value="Genomic_DNA"/>
</dbReference>
<dbReference type="InterPro" id="IPR050307">
    <property type="entry name" value="Sterol_Desaturase_Related"/>
</dbReference>